<gene>
    <name evidence="1" type="ORF">CHRY9393_03309</name>
</gene>
<dbReference type="InterPro" id="IPR024353">
    <property type="entry name" value="DUF3871"/>
</dbReference>
<name>A0A6N4Y0H6_9FLAO</name>
<evidence type="ECO:0000313" key="1">
    <source>
        <dbReference type="EMBL" id="CAA7392587.1"/>
    </source>
</evidence>
<evidence type="ECO:0000313" key="2">
    <source>
        <dbReference type="Proteomes" id="UP000445309"/>
    </source>
</evidence>
<dbReference type="EMBL" id="CACVBY010000123">
    <property type="protein sequence ID" value="CAA7392587.1"/>
    <property type="molecule type" value="Genomic_DNA"/>
</dbReference>
<dbReference type="Proteomes" id="UP000445309">
    <property type="component" value="Unassembled WGS sequence"/>
</dbReference>
<protein>
    <submittedName>
        <fullName evidence="1">Uncharacterized protein</fullName>
    </submittedName>
</protein>
<organism evidence="1 2">
    <name type="scientific">Chryseobacterium fistulae</name>
    <dbReference type="NCBI Taxonomy" id="2675058"/>
    <lineage>
        <taxon>Bacteria</taxon>
        <taxon>Pseudomonadati</taxon>
        <taxon>Bacteroidota</taxon>
        <taxon>Flavobacteriia</taxon>
        <taxon>Flavobacteriales</taxon>
        <taxon>Weeksellaceae</taxon>
        <taxon>Chryseobacterium group</taxon>
        <taxon>Chryseobacterium</taxon>
    </lineage>
</organism>
<proteinExistence type="predicted"/>
<keyword evidence="2" id="KW-1185">Reference proteome</keyword>
<accession>A0A6N4Y0H6</accession>
<reference evidence="1 2" key="1">
    <citation type="submission" date="2020-01" db="EMBL/GenBank/DDBJ databases">
        <authorList>
            <person name="Rodrigo-Torres L."/>
            <person name="Arahal R. D."/>
            <person name="Lucena T."/>
        </authorList>
    </citation>
    <scope>NUCLEOTIDE SEQUENCE [LARGE SCALE GENOMIC DNA]</scope>
    <source>
        <strain evidence="1 2">CECT 9393</strain>
    </source>
</reference>
<dbReference type="AlphaFoldDB" id="A0A6N4Y0H6"/>
<dbReference type="Pfam" id="PF12987">
    <property type="entry name" value="DUF3871"/>
    <property type="match status" value="1"/>
</dbReference>
<dbReference type="RefSeq" id="WP_317165370.1">
    <property type="nucleotide sequence ID" value="NZ_CACVBY010000123.1"/>
</dbReference>
<sequence length="95" mass="11157">MKEPSYFERMAFIIKIPAITDSINSNELSLTVGGVRAYNQENLYNKKTFEKFKFFVGFQNRVCCNLCVWSDGFVDAISLHRRIRVVILILFWIEI</sequence>